<sequence length="56" mass="6655">MQRVIQIKEEMRQLNNLLEQLKEELISLQSNCKHEFISNGYIQACTKCQTVESLNW</sequence>
<feature type="coiled-coil region" evidence="1">
    <location>
        <begin position="4"/>
        <end position="31"/>
    </location>
</feature>
<organism evidence="2 3">
    <name type="scientific">Ectobacillus funiculus</name>
    <dbReference type="NCBI Taxonomy" id="137993"/>
    <lineage>
        <taxon>Bacteria</taxon>
        <taxon>Bacillati</taxon>
        <taxon>Bacillota</taxon>
        <taxon>Bacilli</taxon>
        <taxon>Bacillales</taxon>
        <taxon>Bacillaceae</taxon>
        <taxon>Ectobacillus</taxon>
    </lineage>
</organism>
<dbReference type="Proteomes" id="UP001589609">
    <property type="component" value="Unassembled WGS sequence"/>
</dbReference>
<evidence type="ECO:0000256" key="1">
    <source>
        <dbReference type="SAM" id="Coils"/>
    </source>
</evidence>
<gene>
    <name evidence="2" type="ORF">ACFFMS_11535</name>
</gene>
<keyword evidence="1" id="KW-0175">Coiled coil</keyword>
<protein>
    <recommendedName>
        <fullName evidence="4">Serine protease</fullName>
    </recommendedName>
</protein>
<keyword evidence="3" id="KW-1185">Reference proteome</keyword>
<accession>A0ABV5WFD1</accession>
<dbReference type="EMBL" id="JBHMAF010000057">
    <property type="protein sequence ID" value="MFB9759086.1"/>
    <property type="molecule type" value="Genomic_DNA"/>
</dbReference>
<reference evidence="2 3" key="1">
    <citation type="submission" date="2024-09" db="EMBL/GenBank/DDBJ databases">
        <authorList>
            <person name="Sun Q."/>
            <person name="Mori K."/>
        </authorList>
    </citation>
    <scope>NUCLEOTIDE SEQUENCE [LARGE SCALE GENOMIC DNA]</scope>
    <source>
        <strain evidence="2 3">JCM 11201</strain>
    </source>
</reference>
<name>A0ABV5WFD1_9BACI</name>
<dbReference type="RefSeq" id="WP_379949372.1">
    <property type="nucleotide sequence ID" value="NZ_JBHMAF010000057.1"/>
</dbReference>
<proteinExistence type="predicted"/>
<evidence type="ECO:0008006" key="4">
    <source>
        <dbReference type="Google" id="ProtNLM"/>
    </source>
</evidence>
<evidence type="ECO:0000313" key="3">
    <source>
        <dbReference type="Proteomes" id="UP001589609"/>
    </source>
</evidence>
<evidence type="ECO:0000313" key="2">
    <source>
        <dbReference type="EMBL" id="MFB9759086.1"/>
    </source>
</evidence>
<comment type="caution">
    <text evidence="2">The sequence shown here is derived from an EMBL/GenBank/DDBJ whole genome shotgun (WGS) entry which is preliminary data.</text>
</comment>